<proteinExistence type="predicted"/>
<accession>A0A7I9V5X4</accession>
<comment type="caution">
    <text evidence="1">The sequence shown here is derived from an EMBL/GenBank/DDBJ whole genome shotgun (WGS) entry which is preliminary data.</text>
</comment>
<dbReference type="SUPFAM" id="SSF51735">
    <property type="entry name" value="NAD(P)-binding Rossmann-fold domains"/>
    <property type="match status" value="1"/>
</dbReference>
<evidence type="ECO:0000313" key="1">
    <source>
        <dbReference type="EMBL" id="GEE00819.1"/>
    </source>
</evidence>
<sequence length="169" mass="16862">MVTGANAGVGRDVAARLAADGHRVLVNDLDPVALHELAHEIGAIAAPGDDDVVALANEWLGGVDVWIGTSESVADRGLDASDDDWGDMWTGAVMAHVGVAADLVAQWTTAGGGTLVVIPPVGGVPADVAAGAAAAFTRWITDSHSESGIVAHTIASTGQAAVDEVAALV</sequence>
<evidence type="ECO:0000313" key="2">
    <source>
        <dbReference type="Proteomes" id="UP000444960"/>
    </source>
</evidence>
<protein>
    <recommendedName>
        <fullName evidence="3">Short-chain dehydrogenase</fullName>
    </recommendedName>
</protein>
<organism evidence="1 2">
    <name type="scientific">Gordonia spumicola</name>
    <dbReference type="NCBI Taxonomy" id="589161"/>
    <lineage>
        <taxon>Bacteria</taxon>
        <taxon>Bacillati</taxon>
        <taxon>Actinomycetota</taxon>
        <taxon>Actinomycetes</taxon>
        <taxon>Mycobacteriales</taxon>
        <taxon>Gordoniaceae</taxon>
        <taxon>Gordonia</taxon>
    </lineage>
</organism>
<dbReference type="InterPro" id="IPR036291">
    <property type="entry name" value="NAD(P)-bd_dom_sf"/>
</dbReference>
<reference evidence="2" key="1">
    <citation type="submission" date="2019-06" db="EMBL/GenBank/DDBJ databases">
        <title>Gordonia isolated from sludge of a wastewater treatment plant.</title>
        <authorList>
            <person name="Tamura T."/>
            <person name="Aoyama K."/>
            <person name="Kang Y."/>
            <person name="Saito S."/>
            <person name="Akiyama N."/>
            <person name="Yazawa K."/>
            <person name="Gonoi T."/>
            <person name="Mikami Y."/>
        </authorList>
    </citation>
    <scope>NUCLEOTIDE SEQUENCE [LARGE SCALE GENOMIC DNA]</scope>
    <source>
        <strain evidence="2">NBRC 107696</strain>
    </source>
</reference>
<keyword evidence="2" id="KW-1185">Reference proteome</keyword>
<dbReference type="InterPro" id="IPR002347">
    <property type="entry name" value="SDR_fam"/>
</dbReference>
<dbReference type="Proteomes" id="UP000444960">
    <property type="component" value="Unassembled WGS sequence"/>
</dbReference>
<name>A0A7I9V5X4_9ACTN</name>
<dbReference type="Pfam" id="PF00106">
    <property type="entry name" value="adh_short"/>
    <property type="match status" value="1"/>
</dbReference>
<dbReference type="AlphaFoldDB" id="A0A7I9V5X4"/>
<evidence type="ECO:0008006" key="3">
    <source>
        <dbReference type="Google" id="ProtNLM"/>
    </source>
</evidence>
<gene>
    <name evidence="1" type="ORF">nbrc107696_12650</name>
</gene>
<dbReference type="Gene3D" id="3.40.50.720">
    <property type="entry name" value="NAD(P)-binding Rossmann-like Domain"/>
    <property type="match status" value="1"/>
</dbReference>
<dbReference type="EMBL" id="BJOV01000003">
    <property type="protein sequence ID" value="GEE00819.1"/>
    <property type="molecule type" value="Genomic_DNA"/>
</dbReference>